<dbReference type="AlphaFoldDB" id="A0A930UZU9"/>
<gene>
    <name evidence="1" type="ORF">ISG29_05545</name>
</gene>
<name>A0A930UZU9_9ACTN</name>
<accession>A0A930UZU9</accession>
<evidence type="ECO:0000313" key="1">
    <source>
        <dbReference type="EMBL" id="MBF4161147.1"/>
    </source>
</evidence>
<sequence>MGTISQRELRNDNAGLLPGSHLRSLDALHLAAALALDVDAVLTYDQRLAQSCRDLGIDVLAPV</sequence>
<comment type="caution">
    <text evidence="1">The sequence shown here is derived from an EMBL/GenBank/DDBJ whole genome shotgun (WGS) entry which is preliminary data.</text>
</comment>
<dbReference type="Gene3D" id="3.40.50.1010">
    <property type="entry name" value="5'-nuclease"/>
    <property type="match status" value="1"/>
</dbReference>
<evidence type="ECO:0008006" key="3">
    <source>
        <dbReference type="Google" id="ProtNLM"/>
    </source>
</evidence>
<dbReference type="Proteomes" id="UP000656804">
    <property type="component" value="Unassembled WGS sequence"/>
</dbReference>
<dbReference type="InterPro" id="IPR029060">
    <property type="entry name" value="PIN-like_dom_sf"/>
</dbReference>
<reference evidence="1" key="1">
    <citation type="submission" date="2020-11" db="EMBL/GenBank/DDBJ databases">
        <title>Nocardioides sp. CBS4Y-1, whole genome shotgun sequence.</title>
        <authorList>
            <person name="Tuo L."/>
        </authorList>
    </citation>
    <scope>NUCLEOTIDE SEQUENCE</scope>
    <source>
        <strain evidence="1">CBS4Y-1</strain>
    </source>
</reference>
<evidence type="ECO:0000313" key="2">
    <source>
        <dbReference type="Proteomes" id="UP000656804"/>
    </source>
</evidence>
<dbReference type="EMBL" id="JADIVZ010000002">
    <property type="protein sequence ID" value="MBF4161147.1"/>
    <property type="molecule type" value="Genomic_DNA"/>
</dbReference>
<protein>
    <recommendedName>
        <fullName evidence="3">PIN domain-containing protein</fullName>
    </recommendedName>
</protein>
<keyword evidence="2" id="KW-1185">Reference proteome</keyword>
<dbReference type="RefSeq" id="WP_194502404.1">
    <property type="nucleotide sequence ID" value="NZ_JADIVZ010000002.1"/>
</dbReference>
<dbReference type="SUPFAM" id="SSF88723">
    <property type="entry name" value="PIN domain-like"/>
    <property type="match status" value="1"/>
</dbReference>
<organism evidence="1 2">
    <name type="scientific">Nocardioides acrostichi</name>
    <dbReference type="NCBI Taxonomy" id="2784339"/>
    <lineage>
        <taxon>Bacteria</taxon>
        <taxon>Bacillati</taxon>
        <taxon>Actinomycetota</taxon>
        <taxon>Actinomycetes</taxon>
        <taxon>Propionibacteriales</taxon>
        <taxon>Nocardioidaceae</taxon>
        <taxon>Nocardioides</taxon>
    </lineage>
</organism>
<proteinExistence type="predicted"/>